<keyword evidence="7" id="KW-1185">Reference proteome</keyword>
<evidence type="ECO:0000256" key="3">
    <source>
        <dbReference type="ARBA" id="ARBA00023163"/>
    </source>
</evidence>
<dbReference type="PROSITE" id="PS51118">
    <property type="entry name" value="HTH_HXLR"/>
    <property type="match status" value="1"/>
</dbReference>
<sequence length="144" mass="15986">MNSEDGTVTERGHLTVTSPTGRGRGDLFDPACPTRQLLDRLGGKWTSMAVKVLGDAHPGEVRFAELKRRMPGVSQKMLAQTLRSLERDSLVDRRVEAATPPRVHYRLTDLGASLTEPIAALRNWAEEHMARIDEAGLAWDRARS</sequence>
<dbReference type="Pfam" id="PF01638">
    <property type="entry name" value="HxlR"/>
    <property type="match status" value="1"/>
</dbReference>
<organism evidence="6 7">
    <name type="scientific">Subtercola lobariae</name>
    <dbReference type="NCBI Taxonomy" id="1588641"/>
    <lineage>
        <taxon>Bacteria</taxon>
        <taxon>Bacillati</taxon>
        <taxon>Actinomycetota</taxon>
        <taxon>Actinomycetes</taxon>
        <taxon>Micrococcales</taxon>
        <taxon>Microbacteriaceae</taxon>
        <taxon>Subtercola</taxon>
    </lineage>
</organism>
<dbReference type="InterPro" id="IPR002577">
    <property type="entry name" value="HTH_HxlR"/>
</dbReference>
<evidence type="ECO:0000256" key="4">
    <source>
        <dbReference type="SAM" id="MobiDB-lite"/>
    </source>
</evidence>
<evidence type="ECO:0000313" key="6">
    <source>
        <dbReference type="EMBL" id="GGF19438.1"/>
    </source>
</evidence>
<dbReference type="SUPFAM" id="SSF46785">
    <property type="entry name" value="Winged helix' DNA-binding domain"/>
    <property type="match status" value="1"/>
</dbReference>
<keyword evidence="3" id="KW-0804">Transcription</keyword>
<evidence type="ECO:0000313" key="7">
    <source>
        <dbReference type="Proteomes" id="UP000598775"/>
    </source>
</evidence>
<reference evidence="6 7" key="1">
    <citation type="journal article" date="2014" name="Int. J. Syst. Evol. Microbiol.">
        <title>Complete genome sequence of Corynebacterium casei LMG S-19264T (=DSM 44701T), isolated from a smear-ripened cheese.</title>
        <authorList>
            <consortium name="US DOE Joint Genome Institute (JGI-PGF)"/>
            <person name="Walter F."/>
            <person name="Albersmeier A."/>
            <person name="Kalinowski J."/>
            <person name="Ruckert C."/>
        </authorList>
    </citation>
    <scope>NUCLEOTIDE SEQUENCE [LARGE SCALE GENOMIC DNA]</scope>
    <source>
        <strain evidence="6 7">CGMCC 1.12976</strain>
    </source>
</reference>
<dbReference type="PANTHER" id="PTHR33204:SF37">
    <property type="entry name" value="HTH-TYPE TRANSCRIPTIONAL REGULATOR YODB"/>
    <property type="match status" value="1"/>
</dbReference>
<evidence type="ECO:0000256" key="2">
    <source>
        <dbReference type="ARBA" id="ARBA00023125"/>
    </source>
</evidence>
<dbReference type="GO" id="GO:0003677">
    <property type="term" value="F:DNA binding"/>
    <property type="evidence" value="ECO:0007669"/>
    <property type="project" value="UniProtKB-KW"/>
</dbReference>
<dbReference type="Proteomes" id="UP000598775">
    <property type="component" value="Unassembled WGS sequence"/>
</dbReference>
<gene>
    <name evidence="6" type="ORF">GCM10011399_11300</name>
</gene>
<evidence type="ECO:0000256" key="1">
    <source>
        <dbReference type="ARBA" id="ARBA00023015"/>
    </source>
</evidence>
<evidence type="ECO:0000259" key="5">
    <source>
        <dbReference type="PROSITE" id="PS51118"/>
    </source>
</evidence>
<feature type="domain" description="HTH hxlR-type" evidence="5">
    <location>
        <begin position="32"/>
        <end position="133"/>
    </location>
</feature>
<dbReference type="EMBL" id="BMGP01000002">
    <property type="protein sequence ID" value="GGF19438.1"/>
    <property type="molecule type" value="Genomic_DNA"/>
</dbReference>
<keyword evidence="1" id="KW-0805">Transcription regulation</keyword>
<dbReference type="AlphaFoldDB" id="A0A917B4Z7"/>
<dbReference type="Gene3D" id="1.10.10.10">
    <property type="entry name" value="Winged helix-like DNA-binding domain superfamily/Winged helix DNA-binding domain"/>
    <property type="match status" value="1"/>
</dbReference>
<keyword evidence="2" id="KW-0238">DNA-binding</keyword>
<name>A0A917B4Z7_9MICO</name>
<protein>
    <submittedName>
        <fullName evidence="6">HxlR family transcriptional regulator</fullName>
    </submittedName>
</protein>
<dbReference type="InterPro" id="IPR036388">
    <property type="entry name" value="WH-like_DNA-bd_sf"/>
</dbReference>
<feature type="region of interest" description="Disordered" evidence="4">
    <location>
        <begin position="1"/>
        <end position="29"/>
    </location>
</feature>
<accession>A0A917B4Z7</accession>
<proteinExistence type="predicted"/>
<dbReference type="PANTHER" id="PTHR33204">
    <property type="entry name" value="TRANSCRIPTIONAL REGULATOR, MARR FAMILY"/>
    <property type="match status" value="1"/>
</dbReference>
<dbReference type="InterPro" id="IPR036390">
    <property type="entry name" value="WH_DNA-bd_sf"/>
</dbReference>
<dbReference type="RefSeq" id="WP_229715119.1">
    <property type="nucleotide sequence ID" value="NZ_BMGP01000002.1"/>
</dbReference>
<comment type="caution">
    <text evidence="6">The sequence shown here is derived from an EMBL/GenBank/DDBJ whole genome shotgun (WGS) entry which is preliminary data.</text>
</comment>